<dbReference type="InterPro" id="IPR036428">
    <property type="entry name" value="PCD_sf"/>
</dbReference>
<sequence>MNLSAKKCVACEGGIPPLSGELLQKYFAELHATWELVNEKSIGRKFEFKDFKEAMAFVNKVADIAESEGHHPDIKIWYNKVELELTTHALGGLSENDFILAAKVNQVIANNANGAK</sequence>
<dbReference type="SUPFAM" id="SSF55248">
    <property type="entry name" value="PCD-like"/>
    <property type="match status" value="1"/>
</dbReference>
<dbReference type="InterPro" id="IPR001533">
    <property type="entry name" value="Pterin_deHydtase"/>
</dbReference>
<evidence type="ECO:0000256" key="1">
    <source>
        <dbReference type="ARBA" id="ARBA00001554"/>
    </source>
</evidence>
<dbReference type="EMBL" id="MHLB01000027">
    <property type="protein sequence ID" value="OGZ01949.1"/>
    <property type="molecule type" value="Genomic_DNA"/>
</dbReference>
<dbReference type="NCBIfam" id="NF002017">
    <property type="entry name" value="PRK00823.1-2"/>
    <property type="match status" value="1"/>
</dbReference>
<dbReference type="GO" id="GO:0008124">
    <property type="term" value="F:4-alpha-hydroxytetrahydrobiopterin dehydratase activity"/>
    <property type="evidence" value="ECO:0007669"/>
    <property type="project" value="UniProtKB-UniRule"/>
</dbReference>
<dbReference type="Proteomes" id="UP000178348">
    <property type="component" value="Unassembled WGS sequence"/>
</dbReference>
<comment type="caution">
    <text evidence="5">The sequence shown here is derived from an EMBL/GenBank/DDBJ whole genome shotgun (WGS) entry which is preliminary data.</text>
</comment>
<dbReference type="HAMAP" id="MF_00434">
    <property type="entry name" value="Pterin_4_alpha"/>
    <property type="match status" value="1"/>
</dbReference>
<proteinExistence type="inferred from homology"/>
<comment type="similarity">
    <text evidence="2 4">Belongs to the pterin-4-alpha-carbinolamine dehydratase family.</text>
</comment>
<dbReference type="AlphaFoldDB" id="A0A1G2CKR4"/>
<accession>A0A1G2CKR4</accession>
<evidence type="ECO:0000313" key="6">
    <source>
        <dbReference type="Proteomes" id="UP000178348"/>
    </source>
</evidence>
<dbReference type="CDD" id="cd00488">
    <property type="entry name" value="PCD_DCoH"/>
    <property type="match status" value="1"/>
</dbReference>
<reference evidence="5 6" key="1">
    <citation type="journal article" date="2016" name="Nat. Commun.">
        <title>Thousands of microbial genomes shed light on interconnected biogeochemical processes in an aquifer system.</title>
        <authorList>
            <person name="Anantharaman K."/>
            <person name="Brown C.T."/>
            <person name="Hug L.A."/>
            <person name="Sharon I."/>
            <person name="Castelle C.J."/>
            <person name="Probst A.J."/>
            <person name="Thomas B.C."/>
            <person name="Singh A."/>
            <person name="Wilkins M.J."/>
            <person name="Karaoz U."/>
            <person name="Brodie E.L."/>
            <person name="Williams K.H."/>
            <person name="Hubbard S.S."/>
            <person name="Banfield J.F."/>
        </authorList>
    </citation>
    <scope>NUCLEOTIDE SEQUENCE [LARGE SCALE GENOMIC DNA]</scope>
</reference>
<gene>
    <name evidence="5" type="ORF">A2946_04140</name>
</gene>
<dbReference type="Pfam" id="PF01329">
    <property type="entry name" value="Pterin_4a"/>
    <property type="match status" value="1"/>
</dbReference>
<evidence type="ECO:0000256" key="2">
    <source>
        <dbReference type="ARBA" id="ARBA00006472"/>
    </source>
</evidence>
<dbReference type="EC" id="4.2.1.96" evidence="4"/>
<organism evidence="5 6">
    <name type="scientific">Candidatus Liptonbacteria bacterium RIFCSPLOWO2_01_FULL_53_13</name>
    <dbReference type="NCBI Taxonomy" id="1798651"/>
    <lineage>
        <taxon>Bacteria</taxon>
        <taxon>Candidatus Liptoniibacteriota</taxon>
    </lineage>
</organism>
<evidence type="ECO:0000313" key="5">
    <source>
        <dbReference type="EMBL" id="OGZ01949.1"/>
    </source>
</evidence>
<evidence type="ECO:0000256" key="4">
    <source>
        <dbReference type="HAMAP-Rule" id="MF_00434"/>
    </source>
</evidence>
<comment type="catalytic activity">
    <reaction evidence="1 4">
        <text>(4aS,6R)-4a-hydroxy-L-erythro-5,6,7,8-tetrahydrobiopterin = (6R)-L-erythro-6,7-dihydrobiopterin + H2O</text>
        <dbReference type="Rhea" id="RHEA:11920"/>
        <dbReference type="ChEBI" id="CHEBI:15377"/>
        <dbReference type="ChEBI" id="CHEBI:15642"/>
        <dbReference type="ChEBI" id="CHEBI:43120"/>
        <dbReference type="EC" id="4.2.1.96"/>
    </reaction>
</comment>
<name>A0A1G2CKR4_9BACT</name>
<dbReference type="GO" id="GO:0006729">
    <property type="term" value="P:tetrahydrobiopterin biosynthetic process"/>
    <property type="evidence" value="ECO:0007669"/>
    <property type="project" value="InterPro"/>
</dbReference>
<dbReference type="Gene3D" id="3.30.1360.20">
    <property type="entry name" value="Transcriptional coactivator/pterin dehydratase"/>
    <property type="match status" value="1"/>
</dbReference>
<keyword evidence="3 4" id="KW-0456">Lyase</keyword>
<protein>
    <recommendedName>
        <fullName evidence="4">Putative pterin-4-alpha-carbinolamine dehydratase</fullName>
        <shortName evidence="4">PHS</shortName>
        <ecNumber evidence="4">4.2.1.96</ecNumber>
    </recommendedName>
    <alternativeName>
        <fullName evidence="4">4-alpha-hydroxy-tetrahydropterin dehydratase</fullName>
    </alternativeName>
    <alternativeName>
        <fullName evidence="4">Pterin carbinolamine dehydratase</fullName>
        <shortName evidence="4">PCD</shortName>
    </alternativeName>
</protein>
<evidence type="ECO:0000256" key="3">
    <source>
        <dbReference type="ARBA" id="ARBA00023239"/>
    </source>
</evidence>
<dbReference type="PANTHER" id="PTHR12599:SF0">
    <property type="entry name" value="PTERIN-4-ALPHA-CARBINOLAMINE DEHYDRATASE"/>
    <property type="match status" value="1"/>
</dbReference>
<dbReference type="PANTHER" id="PTHR12599">
    <property type="entry name" value="PTERIN-4-ALPHA-CARBINOLAMINE DEHYDRATASE"/>
    <property type="match status" value="1"/>
</dbReference>